<sequence length="93" mass="11115">MRATKAQRRAWWHSLTDEERYAYQQKKMAQKPKRTNFESNCTVFPVIDSSNRQEWRDKILRMNPWLNESVFEHESIDAQDLQSITQELKAATA</sequence>
<dbReference type="AlphaFoldDB" id="A0A0F8XRK3"/>
<evidence type="ECO:0000313" key="1">
    <source>
        <dbReference type="EMBL" id="KKK63835.1"/>
    </source>
</evidence>
<protein>
    <submittedName>
        <fullName evidence="1">Uncharacterized protein</fullName>
    </submittedName>
</protein>
<accession>A0A0F8XRK3</accession>
<proteinExistence type="predicted"/>
<dbReference type="EMBL" id="LAZR01061310">
    <property type="protein sequence ID" value="KKK63835.1"/>
    <property type="molecule type" value="Genomic_DNA"/>
</dbReference>
<gene>
    <name evidence="1" type="ORF">LCGC14_2990270</name>
</gene>
<name>A0A0F8XRK3_9ZZZZ</name>
<comment type="caution">
    <text evidence="1">The sequence shown here is derived from an EMBL/GenBank/DDBJ whole genome shotgun (WGS) entry which is preliminary data.</text>
</comment>
<organism evidence="1">
    <name type="scientific">marine sediment metagenome</name>
    <dbReference type="NCBI Taxonomy" id="412755"/>
    <lineage>
        <taxon>unclassified sequences</taxon>
        <taxon>metagenomes</taxon>
        <taxon>ecological metagenomes</taxon>
    </lineage>
</organism>
<reference evidence="1" key="1">
    <citation type="journal article" date="2015" name="Nature">
        <title>Complex archaea that bridge the gap between prokaryotes and eukaryotes.</title>
        <authorList>
            <person name="Spang A."/>
            <person name="Saw J.H."/>
            <person name="Jorgensen S.L."/>
            <person name="Zaremba-Niedzwiedzka K."/>
            <person name="Martijn J."/>
            <person name="Lind A.E."/>
            <person name="van Eijk R."/>
            <person name="Schleper C."/>
            <person name="Guy L."/>
            <person name="Ettema T.J."/>
        </authorList>
    </citation>
    <scope>NUCLEOTIDE SEQUENCE</scope>
</reference>